<dbReference type="PROSITE" id="PS50893">
    <property type="entry name" value="ABC_TRANSPORTER_2"/>
    <property type="match status" value="1"/>
</dbReference>
<dbReference type="GO" id="GO:0005524">
    <property type="term" value="F:ATP binding"/>
    <property type="evidence" value="ECO:0007669"/>
    <property type="project" value="UniProtKB-KW"/>
</dbReference>
<evidence type="ECO:0000256" key="7">
    <source>
        <dbReference type="ARBA" id="ARBA00023004"/>
    </source>
</evidence>
<dbReference type="SMART" id="SM00382">
    <property type="entry name" value="AAA"/>
    <property type="match status" value="1"/>
</dbReference>
<evidence type="ECO:0000256" key="3">
    <source>
        <dbReference type="ARBA" id="ARBA00022475"/>
    </source>
</evidence>
<evidence type="ECO:0000256" key="8">
    <source>
        <dbReference type="ARBA" id="ARBA00023065"/>
    </source>
</evidence>
<keyword evidence="5" id="KW-0547">Nucleotide-binding</keyword>
<dbReference type="FunFam" id="3.40.50.300:FF:000134">
    <property type="entry name" value="Iron-enterobactin ABC transporter ATP-binding protein"/>
    <property type="match status" value="1"/>
</dbReference>
<comment type="subcellular location">
    <subcellularLocation>
        <location evidence="1">Cell membrane</location>
        <topology evidence="1">Peripheral membrane protein</topology>
    </subcellularLocation>
</comment>
<dbReference type="InterPro" id="IPR003593">
    <property type="entry name" value="AAA+_ATPase"/>
</dbReference>
<protein>
    <submittedName>
        <fullName evidence="11">Iron complex transport system ATP-binding protein</fullName>
    </submittedName>
</protein>
<dbReference type="GO" id="GO:0006826">
    <property type="term" value="P:iron ion transport"/>
    <property type="evidence" value="ECO:0007669"/>
    <property type="project" value="UniProtKB-KW"/>
</dbReference>
<dbReference type="PANTHER" id="PTHR42771">
    <property type="entry name" value="IRON(3+)-HYDROXAMATE IMPORT ATP-BINDING PROTEIN FHUC"/>
    <property type="match status" value="1"/>
</dbReference>
<evidence type="ECO:0000259" key="10">
    <source>
        <dbReference type="PROSITE" id="PS50893"/>
    </source>
</evidence>
<keyword evidence="7" id="KW-0408">Iron</keyword>
<dbReference type="CDD" id="cd03214">
    <property type="entry name" value="ABC_Iron-Siderophores_B12_Hemin"/>
    <property type="match status" value="1"/>
</dbReference>
<keyword evidence="3" id="KW-1003">Cell membrane</keyword>
<dbReference type="AlphaFoldDB" id="A0A1M7RMG8"/>
<dbReference type="SUPFAM" id="SSF52540">
    <property type="entry name" value="P-loop containing nucleoside triphosphate hydrolases"/>
    <property type="match status" value="1"/>
</dbReference>
<dbReference type="InterPro" id="IPR027417">
    <property type="entry name" value="P-loop_NTPase"/>
</dbReference>
<keyword evidence="8" id="KW-0406">Ion transport</keyword>
<dbReference type="InterPro" id="IPR051535">
    <property type="entry name" value="Siderophore_ABC-ATPase"/>
</dbReference>
<dbReference type="EMBL" id="FRCS01000024">
    <property type="protein sequence ID" value="SHN47525.1"/>
    <property type="molecule type" value="Genomic_DNA"/>
</dbReference>
<dbReference type="PANTHER" id="PTHR42771:SF2">
    <property type="entry name" value="IRON(3+)-HYDROXAMATE IMPORT ATP-BINDING PROTEIN FHUC"/>
    <property type="match status" value="1"/>
</dbReference>
<dbReference type="Proteomes" id="UP000184440">
    <property type="component" value="Unassembled WGS sequence"/>
</dbReference>
<keyword evidence="6 11" id="KW-0067">ATP-binding</keyword>
<evidence type="ECO:0000256" key="2">
    <source>
        <dbReference type="ARBA" id="ARBA00022448"/>
    </source>
</evidence>
<accession>A0A1M7RMG8</accession>
<name>A0A1M7RMG8_9ACTN</name>
<sequence>MPEDACLATDGVHAGYGGAAVLHDVDVTIPRGRVTTIVGPNGCGKSTLLRVLARLLPPASGHVFLDGEPITGLRARDLAKRLAMLPQNPVAPEGMTVADLAARGRAPHQPWYRQWSPGDEEITADAMAATGVLDLADRPLDELSGGQRQRAWIALSLAQQTDVLLLDEPTTHLDLAHAVEVLELVTRLRDETGRTIVLVLHDLSLAARYSDQLVVLREGRVHTTGAPGEVMTPELLRDVFGLAAHVFPDPVDGLPTVVPARALT</sequence>
<dbReference type="InterPro" id="IPR003439">
    <property type="entry name" value="ABC_transporter-like_ATP-bd"/>
</dbReference>
<organism evidence="11 12">
    <name type="scientific">Cryptosporangium aurantiacum</name>
    <dbReference type="NCBI Taxonomy" id="134849"/>
    <lineage>
        <taxon>Bacteria</taxon>
        <taxon>Bacillati</taxon>
        <taxon>Actinomycetota</taxon>
        <taxon>Actinomycetes</taxon>
        <taxon>Cryptosporangiales</taxon>
        <taxon>Cryptosporangiaceae</taxon>
        <taxon>Cryptosporangium</taxon>
    </lineage>
</organism>
<dbReference type="InterPro" id="IPR017871">
    <property type="entry name" value="ABC_transporter-like_CS"/>
</dbReference>
<dbReference type="GO" id="GO:0005886">
    <property type="term" value="C:plasma membrane"/>
    <property type="evidence" value="ECO:0007669"/>
    <property type="project" value="UniProtKB-SubCell"/>
</dbReference>
<keyword evidence="9" id="KW-0472">Membrane</keyword>
<reference evidence="11 12" key="1">
    <citation type="submission" date="2016-11" db="EMBL/GenBank/DDBJ databases">
        <authorList>
            <person name="Jaros S."/>
            <person name="Januszkiewicz K."/>
            <person name="Wedrychowicz H."/>
        </authorList>
    </citation>
    <scope>NUCLEOTIDE SEQUENCE [LARGE SCALE GENOMIC DNA]</scope>
    <source>
        <strain evidence="11 12">DSM 46144</strain>
    </source>
</reference>
<keyword evidence="12" id="KW-1185">Reference proteome</keyword>
<dbReference type="Gene3D" id="3.40.50.300">
    <property type="entry name" value="P-loop containing nucleotide triphosphate hydrolases"/>
    <property type="match status" value="1"/>
</dbReference>
<feature type="domain" description="ABC transporter" evidence="10">
    <location>
        <begin position="7"/>
        <end position="243"/>
    </location>
</feature>
<evidence type="ECO:0000256" key="9">
    <source>
        <dbReference type="ARBA" id="ARBA00023136"/>
    </source>
</evidence>
<keyword evidence="4" id="KW-0410">Iron transport</keyword>
<keyword evidence="2" id="KW-0813">Transport</keyword>
<dbReference type="Pfam" id="PF00005">
    <property type="entry name" value="ABC_tran"/>
    <property type="match status" value="1"/>
</dbReference>
<evidence type="ECO:0000256" key="1">
    <source>
        <dbReference type="ARBA" id="ARBA00004202"/>
    </source>
</evidence>
<evidence type="ECO:0000256" key="4">
    <source>
        <dbReference type="ARBA" id="ARBA00022496"/>
    </source>
</evidence>
<dbReference type="GO" id="GO:0016887">
    <property type="term" value="F:ATP hydrolysis activity"/>
    <property type="evidence" value="ECO:0007669"/>
    <property type="project" value="InterPro"/>
</dbReference>
<dbReference type="OrthoDB" id="5296765at2"/>
<evidence type="ECO:0000313" key="11">
    <source>
        <dbReference type="EMBL" id="SHN47525.1"/>
    </source>
</evidence>
<evidence type="ECO:0000313" key="12">
    <source>
        <dbReference type="Proteomes" id="UP000184440"/>
    </source>
</evidence>
<evidence type="ECO:0000256" key="6">
    <source>
        <dbReference type="ARBA" id="ARBA00022840"/>
    </source>
</evidence>
<evidence type="ECO:0000256" key="5">
    <source>
        <dbReference type="ARBA" id="ARBA00022741"/>
    </source>
</evidence>
<proteinExistence type="predicted"/>
<gene>
    <name evidence="11" type="ORF">SAMN05443668_12483</name>
</gene>
<dbReference type="PROSITE" id="PS00211">
    <property type="entry name" value="ABC_TRANSPORTER_1"/>
    <property type="match status" value="1"/>
</dbReference>
<dbReference type="RefSeq" id="WP_073265443.1">
    <property type="nucleotide sequence ID" value="NZ_FRCS01000024.1"/>
</dbReference>
<dbReference type="STRING" id="134849.SAMN05443668_12483"/>